<sequence length="74" mass="7903">MSSSSGATHNTTGNTNAGNEDYLDRGLDSVEKKFGGSMGQDANKNRGINEKITDGARDMFEKTTGKNVPTKFSN</sequence>
<proteinExistence type="predicted"/>
<gene>
    <name evidence="1" type="ORF">BDR25DRAFT_236650</name>
</gene>
<dbReference type="EMBL" id="MU003523">
    <property type="protein sequence ID" value="KAF2466756.1"/>
    <property type="molecule type" value="Genomic_DNA"/>
</dbReference>
<protein>
    <submittedName>
        <fullName evidence="1">Uncharacterized protein</fullName>
    </submittedName>
</protein>
<evidence type="ECO:0000313" key="2">
    <source>
        <dbReference type="Proteomes" id="UP000799755"/>
    </source>
</evidence>
<accession>A0ACB6QIJ5</accession>
<reference evidence="1" key="1">
    <citation type="journal article" date="2020" name="Stud. Mycol.">
        <title>101 Dothideomycetes genomes: a test case for predicting lifestyles and emergence of pathogens.</title>
        <authorList>
            <person name="Haridas S."/>
            <person name="Albert R."/>
            <person name="Binder M."/>
            <person name="Bloem J."/>
            <person name="Labutti K."/>
            <person name="Salamov A."/>
            <person name="Andreopoulos B."/>
            <person name="Baker S."/>
            <person name="Barry K."/>
            <person name="Bills G."/>
            <person name="Bluhm B."/>
            <person name="Cannon C."/>
            <person name="Castanera R."/>
            <person name="Culley D."/>
            <person name="Daum C."/>
            <person name="Ezra D."/>
            <person name="Gonzalez J."/>
            <person name="Henrissat B."/>
            <person name="Kuo A."/>
            <person name="Liang C."/>
            <person name="Lipzen A."/>
            <person name="Lutzoni F."/>
            <person name="Magnuson J."/>
            <person name="Mondo S."/>
            <person name="Nolan M."/>
            <person name="Ohm R."/>
            <person name="Pangilinan J."/>
            <person name="Park H.-J."/>
            <person name="Ramirez L."/>
            <person name="Alfaro M."/>
            <person name="Sun H."/>
            <person name="Tritt A."/>
            <person name="Yoshinaga Y."/>
            <person name="Zwiers L.-H."/>
            <person name="Turgeon B."/>
            <person name="Goodwin S."/>
            <person name="Spatafora J."/>
            <person name="Crous P."/>
            <person name="Grigoriev I."/>
        </authorList>
    </citation>
    <scope>NUCLEOTIDE SEQUENCE</scope>
    <source>
        <strain evidence="1">ATCC 200398</strain>
    </source>
</reference>
<keyword evidence="2" id="KW-1185">Reference proteome</keyword>
<name>A0ACB6QIJ5_9PLEO</name>
<dbReference type="Proteomes" id="UP000799755">
    <property type="component" value="Unassembled WGS sequence"/>
</dbReference>
<comment type="caution">
    <text evidence="1">The sequence shown here is derived from an EMBL/GenBank/DDBJ whole genome shotgun (WGS) entry which is preliminary data.</text>
</comment>
<organism evidence="1 2">
    <name type="scientific">Lindgomyces ingoldianus</name>
    <dbReference type="NCBI Taxonomy" id="673940"/>
    <lineage>
        <taxon>Eukaryota</taxon>
        <taxon>Fungi</taxon>
        <taxon>Dikarya</taxon>
        <taxon>Ascomycota</taxon>
        <taxon>Pezizomycotina</taxon>
        <taxon>Dothideomycetes</taxon>
        <taxon>Pleosporomycetidae</taxon>
        <taxon>Pleosporales</taxon>
        <taxon>Lindgomycetaceae</taxon>
        <taxon>Lindgomyces</taxon>
    </lineage>
</organism>
<evidence type="ECO:0000313" key="1">
    <source>
        <dbReference type="EMBL" id="KAF2466756.1"/>
    </source>
</evidence>